<dbReference type="Proteomes" id="UP001195941">
    <property type="component" value="Unassembled WGS sequence"/>
</dbReference>
<name>A0ABS5HLP7_9RHOB</name>
<reference evidence="1 2" key="1">
    <citation type="journal article" date="2021" name="Arch. Microbiol.">
        <title>Thalassobius aquimarinus sp. nov., isolated from the Sea of Japan seashore.</title>
        <authorList>
            <person name="Kurilenko V.V."/>
            <person name="Romanenko L.A."/>
            <person name="Chernysheva N.Y."/>
            <person name="Velansky P.V."/>
            <person name="Tekutyeva L.A."/>
            <person name="Isaeva M.P."/>
            <person name="Mikhailov V.V."/>
        </authorList>
    </citation>
    <scope>NUCLEOTIDE SEQUENCE [LARGE SCALE GENOMIC DNA]</scope>
    <source>
        <strain evidence="1 2">KMM 8518</strain>
    </source>
</reference>
<keyword evidence="2" id="KW-1185">Reference proteome</keyword>
<proteinExistence type="predicted"/>
<evidence type="ECO:0000313" key="1">
    <source>
        <dbReference type="EMBL" id="MBR9649900.1"/>
    </source>
</evidence>
<comment type="caution">
    <text evidence="1">The sequence shown here is derived from an EMBL/GenBank/DDBJ whole genome shotgun (WGS) entry which is preliminary data.</text>
</comment>
<evidence type="ECO:0000313" key="2">
    <source>
        <dbReference type="Proteomes" id="UP001195941"/>
    </source>
</evidence>
<accession>A0ABS5HLP7</accession>
<dbReference type="RefSeq" id="WP_212699393.1">
    <property type="nucleotide sequence ID" value="NZ_JADMKU010000001.1"/>
</dbReference>
<protein>
    <recommendedName>
        <fullName evidence="3">DUF61 family protein</fullName>
    </recommendedName>
</protein>
<sequence>MNTAALSPLDALQALPPVLDGGDGVVVVDVWGRQTLAEQRKRRRSDFERIAFQGMGLDDLLRFLDRAAGDALETWSAESKFLTKMRNRLTVPKPGYAEISGAILIPLLRLMDIEAKDVADPNTKYYLRADVAAEFGAALQEMKDREK</sequence>
<evidence type="ECO:0008006" key="3">
    <source>
        <dbReference type="Google" id="ProtNLM"/>
    </source>
</evidence>
<dbReference type="EMBL" id="JADMKU010000001">
    <property type="protein sequence ID" value="MBR9649900.1"/>
    <property type="molecule type" value="Genomic_DNA"/>
</dbReference>
<gene>
    <name evidence="1" type="ORF">IT775_02030</name>
</gene>
<organism evidence="1 2">
    <name type="scientific">Thalassovita aquimarina</name>
    <dbReference type="NCBI Taxonomy" id="2785917"/>
    <lineage>
        <taxon>Bacteria</taxon>
        <taxon>Pseudomonadati</taxon>
        <taxon>Pseudomonadota</taxon>
        <taxon>Alphaproteobacteria</taxon>
        <taxon>Rhodobacterales</taxon>
        <taxon>Roseobacteraceae</taxon>
        <taxon>Thalassovita</taxon>
    </lineage>
</organism>